<evidence type="ECO:0000259" key="3">
    <source>
        <dbReference type="PROSITE" id="PS50975"/>
    </source>
</evidence>
<dbReference type="InterPro" id="IPR011095">
    <property type="entry name" value="Dala_Dala_lig_C"/>
</dbReference>
<feature type="domain" description="ATP-grasp" evidence="3">
    <location>
        <begin position="118"/>
        <end position="326"/>
    </location>
</feature>
<dbReference type="PANTHER" id="PTHR23132:SF23">
    <property type="entry name" value="D-ALANINE--D-ALANINE LIGASE B"/>
    <property type="match status" value="1"/>
</dbReference>
<dbReference type="GO" id="GO:0008716">
    <property type="term" value="F:D-alanine-D-alanine ligase activity"/>
    <property type="evidence" value="ECO:0007669"/>
    <property type="project" value="InterPro"/>
</dbReference>
<evidence type="ECO:0000256" key="2">
    <source>
        <dbReference type="ARBA" id="ARBA00022598"/>
    </source>
</evidence>
<accession>A0A0W8FT70</accession>
<dbReference type="SUPFAM" id="SSF56059">
    <property type="entry name" value="Glutathione synthetase ATP-binding domain-like"/>
    <property type="match status" value="1"/>
</dbReference>
<reference evidence="4" key="1">
    <citation type="journal article" date="2015" name="Proc. Natl. Acad. Sci. U.S.A.">
        <title>Networks of energetic and metabolic interactions define dynamics in microbial communities.</title>
        <authorList>
            <person name="Embree M."/>
            <person name="Liu J.K."/>
            <person name="Al-Bassam M.M."/>
            <person name="Zengler K."/>
        </authorList>
    </citation>
    <scope>NUCLEOTIDE SEQUENCE</scope>
</reference>
<keyword evidence="2 4" id="KW-0436">Ligase</keyword>
<organism evidence="4">
    <name type="scientific">hydrocarbon metagenome</name>
    <dbReference type="NCBI Taxonomy" id="938273"/>
    <lineage>
        <taxon>unclassified sequences</taxon>
        <taxon>metagenomes</taxon>
        <taxon>ecological metagenomes</taxon>
    </lineage>
</organism>
<dbReference type="AlphaFoldDB" id="A0A0W8FT70"/>
<evidence type="ECO:0000313" key="4">
    <source>
        <dbReference type="EMBL" id="KUG24044.1"/>
    </source>
</evidence>
<dbReference type="PROSITE" id="PS50975">
    <property type="entry name" value="ATP_GRASP"/>
    <property type="match status" value="1"/>
</dbReference>
<gene>
    <name evidence="4" type="ORF">ASZ90_006152</name>
</gene>
<comment type="caution">
    <text evidence="4">The sequence shown here is derived from an EMBL/GenBank/DDBJ whole genome shotgun (WGS) entry which is preliminary data.</text>
</comment>
<dbReference type="GO" id="GO:0046872">
    <property type="term" value="F:metal ion binding"/>
    <property type="evidence" value="ECO:0007669"/>
    <property type="project" value="InterPro"/>
</dbReference>
<comment type="similarity">
    <text evidence="1">Belongs to the D-alanine--D-alanine ligase family.</text>
</comment>
<dbReference type="EMBL" id="LNQE01000867">
    <property type="protein sequence ID" value="KUG24044.1"/>
    <property type="molecule type" value="Genomic_DNA"/>
</dbReference>
<name>A0A0W8FT70_9ZZZZ</name>
<evidence type="ECO:0000256" key="1">
    <source>
        <dbReference type="ARBA" id="ARBA00010871"/>
    </source>
</evidence>
<dbReference type="Pfam" id="PF07478">
    <property type="entry name" value="Dala_Dala_lig_C"/>
    <property type="match status" value="1"/>
</dbReference>
<dbReference type="InterPro" id="IPR013815">
    <property type="entry name" value="ATP_grasp_subdomain_1"/>
</dbReference>
<dbReference type="PANTHER" id="PTHR23132">
    <property type="entry name" value="D-ALANINE--D-ALANINE LIGASE"/>
    <property type="match status" value="1"/>
</dbReference>
<dbReference type="Gene3D" id="3.30.1490.20">
    <property type="entry name" value="ATP-grasp fold, A domain"/>
    <property type="match status" value="1"/>
</dbReference>
<dbReference type="InterPro" id="IPR011761">
    <property type="entry name" value="ATP-grasp"/>
</dbReference>
<dbReference type="Gene3D" id="3.30.470.20">
    <property type="entry name" value="ATP-grasp fold, B domain"/>
    <property type="match status" value="1"/>
</dbReference>
<protein>
    <submittedName>
        <fullName evidence="4">D-alanine-d-alanine ligase</fullName>
    </submittedName>
</protein>
<proteinExistence type="inferred from homology"/>
<dbReference type="GO" id="GO:0005524">
    <property type="term" value="F:ATP binding"/>
    <property type="evidence" value="ECO:0007669"/>
    <property type="project" value="InterPro"/>
</dbReference>
<sequence length="341" mass="38208">MSAHIEAAKIPVVLLYCVDPKWTNDEKDEVIRQSKQFGDALAQVGYPVSLVAIVDDDIAGQIRPFDPSECIIFNWCEEIPGIEHSEWIVAKKLEMSGYTFTGASSDTLELAQDKYRIKVILDKAAISTPAWQIFNSTHVGNWNIFPAIVKPQNEHCSAGITPESVVTNSTELKKQISFILEKYSQPALVEDFIDGREFRVAVFGNETLTFLPVAEMDFSLFGKAEDRLCTYEAKFIPGSQHYEEIKTLLPAPLVDNEIEMLQKVCGKTYRATGCRDYARMDVRLRDNIFYVLDVNPNADISIDASMACAAEEAGISYGQLGSRIIQMAAHRHPVFAKLFNH</sequence>